<sequence>MLRHLPLDTLAIAAIAICSIFTFGCGIAVIYHWRDDFSSAGIFGKKARGRRDHRIDDTELQRRQLLKLLSKNSDRAPSPDVTQNTFRIDIPDPTNVEPDEEAGAMPQQVHEFSLAPPPPTTSYNPKGPPINSNRSSTPDGKKPRRPRNPIAELGDL</sequence>
<evidence type="ECO:0000256" key="2">
    <source>
        <dbReference type="SAM" id="Phobius"/>
    </source>
</evidence>
<feature type="transmembrane region" description="Helical" evidence="2">
    <location>
        <begin position="12"/>
        <end position="33"/>
    </location>
</feature>
<gene>
    <name evidence="3" type="ORF">PRK78_000163</name>
</gene>
<name>A0AAF0DAM1_9EURO</name>
<keyword evidence="4" id="KW-1185">Reference proteome</keyword>
<protein>
    <submittedName>
        <fullName evidence="3">Uncharacterized protein</fullName>
    </submittedName>
</protein>
<evidence type="ECO:0000256" key="1">
    <source>
        <dbReference type="SAM" id="MobiDB-lite"/>
    </source>
</evidence>
<keyword evidence="2" id="KW-0812">Transmembrane</keyword>
<dbReference type="EMBL" id="CP120627">
    <property type="protein sequence ID" value="WEW54738.1"/>
    <property type="molecule type" value="Genomic_DNA"/>
</dbReference>
<reference evidence="3" key="1">
    <citation type="submission" date="2023-03" db="EMBL/GenBank/DDBJ databases">
        <title>Emydomyces testavorans Genome Sequence.</title>
        <authorList>
            <person name="Hoyer L."/>
        </authorList>
    </citation>
    <scope>NUCLEOTIDE SEQUENCE</scope>
    <source>
        <strain evidence="3">16-2883</strain>
    </source>
</reference>
<proteinExistence type="predicted"/>
<accession>A0AAF0DAM1</accession>
<feature type="region of interest" description="Disordered" evidence="1">
    <location>
        <begin position="68"/>
        <end position="156"/>
    </location>
</feature>
<evidence type="ECO:0000313" key="3">
    <source>
        <dbReference type="EMBL" id="WEW54738.1"/>
    </source>
</evidence>
<organism evidence="3 4">
    <name type="scientific">Emydomyces testavorans</name>
    <dbReference type="NCBI Taxonomy" id="2070801"/>
    <lineage>
        <taxon>Eukaryota</taxon>
        <taxon>Fungi</taxon>
        <taxon>Dikarya</taxon>
        <taxon>Ascomycota</taxon>
        <taxon>Pezizomycotina</taxon>
        <taxon>Eurotiomycetes</taxon>
        <taxon>Eurotiomycetidae</taxon>
        <taxon>Onygenales</taxon>
        <taxon>Nannizziopsiaceae</taxon>
        <taxon>Emydomyces</taxon>
    </lineage>
</organism>
<keyword evidence="2" id="KW-0472">Membrane</keyword>
<evidence type="ECO:0000313" key="4">
    <source>
        <dbReference type="Proteomes" id="UP001219355"/>
    </source>
</evidence>
<dbReference type="Proteomes" id="UP001219355">
    <property type="component" value="Chromosome 1"/>
</dbReference>
<dbReference type="AlphaFoldDB" id="A0AAF0DAM1"/>
<keyword evidence="2" id="KW-1133">Transmembrane helix</keyword>